<keyword evidence="1" id="KW-0472">Membrane</keyword>
<dbReference type="Pfam" id="PF07885">
    <property type="entry name" value="Ion_trans_2"/>
    <property type="match status" value="1"/>
</dbReference>
<dbReference type="Gene3D" id="1.10.287.70">
    <property type="match status" value="1"/>
</dbReference>
<dbReference type="SUPFAM" id="SSF81324">
    <property type="entry name" value="Voltage-gated potassium channels"/>
    <property type="match status" value="1"/>
</dbReference>
<keyword evidence="1" id="KW-1133">Transmembrane helix</keyword>
<keyword evidence="4" id="KW-1185">Reference proteome</keyword>
<dbReference type="AlphaFoldDB" id="A0A3P7VPA7"/>
<accession>A0A3P7VPA7</accession>
<feature type="domain" description="Potassium channel" evidence="2">
    <location>
        <begin position="5"/>
        <end position="46"/>
    </location>
</feature>
<organism evidence="3 4">
    <name type="scientific">Haemonchus placei</name>
    <name type="common">Barber's pole worm</name>
    <dbReference type="NCBI Taxonomy" id="6290"/>
    <lineage>
        <taxon>Eukaryota</taxon>
        <taxon>Metazoa</taxon>
        <taxon>Ecdysozoa</taxon>
        <taxon>Nematoda</taxon>
        <taxon>Chromadorea</taxon>
        <taxon>Rhabditida</taxon>
        <taxon>Rhabditina</taxon>
        <taxon>Rhabditomorpha</taxon>
        <taxon>Strongyloidea</taxon>
        <taxon>Trichostrongylidae</taxon>
        <taxon>Haemonchus</taxon>
    </lineage>
</organism>
<dbReference type="EMBL" id="UZAF01016968">
    <property type="protein sequence ID" value="VDO36254.1"/>
    <property type="molecule type" value="Genomic_DNA"/>
</dbReference>
<dbReference type="Proteomes" id="UP000268014">
    <property type="component" value="Unassembled WGS sequence"/>
</dbReference>
<sequence length="65" mass="7339">MAPVLLLASALHPVIENSMSFIHGLFFSFNTITTIGLGNIYVKSHFYLAVSSIKYWSQFLQRSDD</sequence>
<protein>
    <recommendedName>
        <fullName evidence="2">Potassium channel domain-containing protein</fullName>
    </recommendedName>
</protein>
<dbReference type="InterPro" id="IPR013099">
    <property type="entry name" value="K_chnl_dom"/>
</dbReference>
<reference evidence="3 4" key="1">
    <citation type="submission" date="2018-11" db="EMBL/GenBank/DDBJ databases">
        <authorList>
            <consortium name="Pathogen Informatics"/>
        </authorList>
    </citation>
    <scope>NUCLEOTIDE SEQUENCE [LARGE SCALE GENOMIC DNA]</scope>
    <source>
        <strain evidence="3 4">MHpl1</strain>
    </source>
</reference>
<name>A0A3P7VPA7_HAEPC</name>
<keyword evidence="1" id="KW-0812">Transmembrane</keyword>
<evidence type="ECO:0000313" key="3">
    <source>
        <dbReference type="EMBL" id="VDO36254.1"/>
    </source>
</evidence>
<gene>
    <name evidence="3" type="ORF">HPLM_LOCUS8962</name>
</gene>
<feature type="transmembrane region" description="Helical" evidence="1">
    <location>
        <begin position="20"/>
        <end position="42"/>
    </location>
</feature>
<evidence type="ECO:0000313" key="4">
    <source>
        <dbReference type="Proteomes" id="UP000268014"/>
    </source>
</evidence>
<proteinExistence type="predicted"/>
<evidence type="ECO:0000256" key="1">
    <source>
        <dbReference type="SAM" id="Phobius"/>
    </source>
</evidence>
<evidence type="ECO:0000259" key="2">
    <source>
        <dbReference type="Pfam" id="PF07885"/>
    </source>
</evidence>